<dbReference type="Pfam" id="PF00515">
    <property type="entry name" value="TPR_1"/>
    <property type="match status" value="1"/>
</dbReference>
<feature type="compositionally biased region" description="Polar residues" evidence="7">
    <location>
        <begin position="351"/>
        <end position="365"/>
    </location>
</feature>
<evidence type="ECO:0000256" key="1">
    <source>
        <dbReference type="ARBA" id="ARBA00004123"/>
    </source>
</evidence>
<feature type="repeat" description="TPR" evidence="6">
    <location>
        <begin position="770"/>
        <end position="803"/>
    </location>
</feature>
<evidence type="ECO:0000256" key="2">
    <source>
        <dbReference type="ARBA" id="ARBA00022737"/>
    </source>
</evidence>
<evidence type="ECO:0000313" key="8">
    <source>
        <dbReference type="EMBL" id="KAG5619075.1"/>
    </source>
</evidence>
<evidence type="ECO:0000256" key="7">
    <source>
        <dbReference type="SAM" id="MobiDB-lite"/>
    </source>
</evidence>
<dbReference type="GO" id="GO:0031145">
    <property type="term" value="P:anaphase-promoting complex-dependent catabolic process"/>
    <property type="evidence" value="ECO:0007669"/>
    <property type="project" value="TreeGrafter"/>
</dbReference>
<organism evidence="8 9">
    <name type="scientific">Solanum commersonii</name>
    <name type="common">Commerson's wild potato</name>
    <name type="synonym">Commerson's nightshade</name>
    <dbReference type="NCBI Taxonomy" id="4109"/>
    <lineage>
        <taxon>Eukaryota</taxon>
        <taxon>Viridiplantae</taxon>
        <taxon>Streptophyta</taxon>
        <taxon>Embryophyta</taxon>
        <taxon>Tracheophyta</taxon>
        <taxon>Spermatophyta</taxon>
        <taxon>Magnoliopsida</taxon>
        <taxon>eudicotyledons</taxon>
        <taxon>Gunneridae</taxon>
        <taxon>Pentapetalae</taxon>
        <taxon>asterids</taxon>
        <taxon>lamiids</taxon>
        <taxon>Solanales</taxon>
        <taxon>Solanaceae</taxon>
        <taxon>Solanoideae</taxon>
        <taxon>Solaneae</taxon>
        <taxon>Solanum</taxon>
    </lineage>
</organism>
<feature type="region of interest" description="Disordered" evidence="7">
    <location>
        <begin position="417"/>
        <end position="440"/>
    </location>
</feature>
<comment type="similarity">
    <text evidence="5">Belongs to the APC3/CDC27 family.</text>
</comment>
<dbReference type="Pfam" id="PF14559">
    <property type="entry name" value="TPR_19"/>
    <property type="match status" value="1"/>
</dbReference>
<dbReference type="EMBL" id="JACXVP010000003">
    <property type="protein sequence ID" value="KAG5619075.1"/>
    <property type="molecule type" value="Genomic_DNA"/>
</dbReference>
<sequence>MVKTTNLNGWLKGSDVARAGRYGLEITHHQYANDTLIFCDAEEEQLNFFYVPNMEMLNAILGGEIGALPTMYLGMPLGTISTSSKIWNIVIEKCEENGMEDSISISGSRSTLTNFVLDALPTYMITIESVSDLEAGQDVLWWEGSNEIFQDHKIAVETVLKSQRHIMTMSVVLQSWEEAGAAEEAAAVFGEASLLCIQKQHIDQGNQSQNLQASTDDQNVASKNIVSGDISPRQSKHTHSNNLREMSGNYNGAAAIQNLGGVSTNMSFYNTPSPMASQLSGVVPPPVCRNFQQNGTNASVAGADNSPRATVNSTIQAPRRKFVDEGKLRKISGRLFSDSGPRRNSRLAGESTGNTNSNVSGASGNGTIHSSKYYGSSKLSSMTLRSMTSRKAQSWATENYGEGTRNDISNDSRLNMTMSHPSGDARPLEQEGPGTSASGVNVSSTSILSGASEILALFRILGEGYRLSCLYRCQDALDVYNKLPHKHYHTGWVLSQGIKGDIHSCPLLFICSSLIEIASRSTISQEWSSRILILPCEIGRAYFEMVDYLEADHAFGLARLASPYSLEGMDVYSTVLFHLKEDMKLSYLAQVLVSTDRLAPQSWCAVGNCYSLQKDHETALKNFQRAVQLNPRFAYGHTLCGHEYVALEDFENAIKSYQSALRVDARHYNAWYGLGMIYLRQEKFEFSEHHFRMALGINPQSSVIMSYLGTALHALKKNEEALEVMELAIVADKKNPLPMYQKANILVSTESFDAALEVLEELKEHAPRESSVYALMGRIYKRRNMYDKAMLHFGVALDLKPSATDVATIKAAIEKLHVPDEMEDEL</sequence>
<dbReference type="AlphaFoldDB" id="A0A9J6A446"/>
<gene>
    <name evidence="8" type="ORF">H5410_018899</name>
</gene>
<dbReference type="GO" id="GO:0007091">
    <property type="term" value="P:metaphase/anaphase transition of mitotic cell cycle"/>
    <property type="evidence" value="ECO:0007669"/>
    <property type="project" value="TreeGrafter"/>
</dbReference>
<keyword evidence="3 6" id="KW-0802">TPR repeat</keyword>
<feature type="repeat" description="TPR" evidence="6">
    <location>
        <begin position="634"/>
        <end position="667"/>
    </location>
</feature>
<dbReference type="GO" id="GO:0005680">
    <property type="term" value="C:anaphase-promoting complex"/>
    <property type="evidence" value="ECO:0007669"/>
    <property type="project" value="UniProtKB-ARBA"/>
</dbReference>
<dbReference type="Proteomes" id="UP000824120">
    <property type="component" value="Chromosome 3"/>
</dbReference>
<dbReference type="GO" id="GO:0005737">
    <property type="term" value="C:cytoplasm"/>
    <property type="evidence" value="ECO:0007669"/>
    <property type="project" value="TreeGrafter"/>
</dbReference>
<dbReference type="SMART" id="SM00028">
    <property type="entry name" value="TPR"/>
    <property type="match status" value="6"/>
</dbReference>
<dbReference type="Pfam" id="PF13432">
    <property type="entry name" value="TPR_16"/>
    <property type="match status" value="1"/>
</dbReference>
<dbReference type="InterPro" id="IPR011990">
    <property type="entry name" value="TPR-like_helical_dom_sf"/>
</dbReference>
<reference evidence="8 9" key="1">
    <citation type="submission" date="2020-09" db="EMBL/GenBank/DDBJ databases">
        <title>De no assembly of potato wild relative species, Solanum commersonii.</title>
        <authorList>
            <person name="Cho K."/>
        </authorList>
    </citation>
    <scope>NUCLEOTIDE SEQUENCE [LARGE SCALE GENOMIC DNA]</scope>
    <source>
        <strain evidence="8">LZ3.2</strain>
        <tissue evidence="8">Leaf</tissue>
    </source>
</reference>
<evidence type="ECO:0000256" key="5">
    <source>
        <dbReference type="ARBA" id="ARBA00038210"/>
    </source>
</evidence>
<dbReference type="GO" id="GO:0016567">
    <property type="term" value="P:protein ubiquitination"/>
    <property type="evidence" value="ECO:0007669"/>
    <property type="project" value="TreeGrafter"/>
</dbReference>
<name>A0A9J6A446_SOLCO</name>
<keyword evidence="2" id="KW-0677">Repeat</keyword>
<dbReference type="OrthoDB" id="329563at2759"/>
<dbReference type="Gene3D" id="1.25.40.10">
    <property type="entry name" value="Tetratricopeptide repeat domain"/>
    <property type="match status" value="3"/>
</dbReference>
<dbReference type="FunFam" id="1.25.40.10:FF:000018">
    <property type="entry name" value="Cell division cycle protein 27 homolog B"/>
    <property type="match status" value="1"/>
</dbReference>
<feature type="region of interest" description="Disordered" evidence="7">
    <location>
        <begin position="334"/>
        <end position="365"/>
    </location>
</feature>
<dbReference type="SUPFAM" id="SSF48452">
    <property type="entry name" value="TPR-like"/>
    <property type="match status" value="1"/>
</dbReference>
<evidence type="ECO:0000256" key="6">
    <source>
        <dbReference type="PROSITE-ProRule" id="PRU00339"/>
    </source>
</evidence>
<dbReference type="GO" id="GO:0051301">
    <property type="term" value="P:cell division"/>
    <property type="evidence" value="ECO:0007669"/>
    <property type="project" value="TreeGrafter"/>
</dbReference>
<keyword evidence="4" id="KW-0539">Nucleus</keyword>
<keyword evidence="9" id="KW-1185">Reference proteome</keyword>
<dbReference type="PROSITE" id="PS50005">
    <property type="entry name" value="TPR"/>
    <property type="match status" value="4"/>
</dbReference>
<evidence type="ECO:0000256" key="4">
    <source>
        <dbReference type="ARBA" id="ARBA00023242"/>
    </source>
</evidence>
<evidence type="ECO:0000256" key="3">
    <source>
        <dbReference type="ARBA" id="ARBA00022803"/>
    </source>
</evidence>
<protein>
    <submittedName>
        <fullName evidence="8">Uncharacterized protein</fullName>
    </submittedName>
</protein>
<comment type="subcellular location">
    <subcellularLocation>
        <location evidence="1">Nucleus</location>
    </subcellularLocation>
</comment>
<proteinExistence type="inferred from homology"/>
<dbReference type="PANTHER" id="PTHR12558">
    <property type="entry name" value="CELL DIVISION CYCLE 16,23,27"/>
    <property type="match status" value="1"/>
</dbReference>
<evidence type="ECO:0000313" key="9">
    <source>
        <dbReference type="Proteomes" id="UP000824120"/>
    </source>
</evidence>
<feature type="repeat" description="TPR" evidence="6">
    <location>
        <begin position="668"/>
        <end position="701"/>
    </location>
</feature>
<dbReference type="InterPro" id="IPR019734">
    <property type="entry name" value="TPR_rpt"/>
</dbReference>
<feature type="repeat" description="TPR" evidence="6">
    <location>
        <begin position="600"/>
        <end position="633"/>
    </location>
</feature>
<accession>A0A9J6A446</accession>
<dbReference type="PANTHER" id="PTHR12558:SF13">
    <property type="entry name" value="CELL DIVISION CYCLE PROTEIN 27 HOMOLOG"/>
    <property type="match status" value="1"/>
</dbReference>
<comment type="caution">
    <text evidence="8">The sequence shown here is derived from an EMBL/GenBank/DDBJ whole genome shotgun (WGS) entry which is preliminary data.</text>
</comment>